<name>A0A9Q3DGV8_9BASI</name>
<protein>
    <recommendedName>
        <fullName evidence="4">Secreted protein</fullName>
    </recommendedName>
</protein>
<dbReference type="EMBL" id="AVOT02017105">
    <property type="protein sequence ID" value="MBW0502964.1"/>
    <property type="molecule type" value="Genomic_DNA"/>
</dbReference>
<feature type="signal peptide" evidence="1">
    <location>
        <begin position="1"/>
        <end position="30"/>
    </location>
</feature>
<reference evidence="2" key="1">
    <citation type="submission" date="2021-03" db="EMBL/GenBank/DDBJ databases">
        <title>Draft genome sequence of rust myrtle Austropuccinia psidii MF-1, a brazilian biotype.</title>
        <authorList>
            <person name="Quecine M.C."/>
            <person name="Pachon D.M.R."/>
            <person name="Bonatelli M.L."/>
            <person name="Correr F.H."/>
            <person name="Franceschini L.M."/>
            <person name="Leite T.F."/>
            <person name="Margarido G.R.A."/>
            <person name="Almeida C.A."/>
            <person name="Ferrarezi J.A."/>
            <person name="Labate C.A."/>
        </authorList>
    </citation>
    <scope>NUCLEOTIDE SEQUENCE</scope>
    <source>
        <strain evidence="2">MF-1</strain>
    </source>
</reference>
<sequence>MAGTLQAMPLAMRPLLVVALSGACSTAIQSQTIERGLACEKAPSHQSLGNRPIRNPTCLSSHGNAEVHYQHRVGK</sequence>
<evidence type="ECO:0000256" key="1">
    <source>
        <dbReference type="SAM" id="SignalP"/>
    </source>
</evidence>
<evidence type="ECO:0000313" key="3">
    <source>
        <dbReference type="Proteomes" id="UP000765509"/>
    </source>
</evidence>
<keyword evidence="1" id="KW-0732">Signal</keyword>
<keyword evidence="3" id="KW-1185">Reference proteome</keyword>
<feature type="chain" id="PRO_5040247819" description="Secreted protein" evidence="1">
    <location>
        <begin position="31"/>
        <end position="75"/>
    </location>
</feature>
<accession>A0A9Q3DGV8</accession>
<evidence type="ECO:0000313" key="2">
    <source>
        <dbReference type="EMBL" id="MBW0502964.1"/>
    </source>
</evidence>
<evidence type="ECO:0008006" key="4">
    <source>
        <dbReference type="Google" id="ProtNLM"/>
    </source>
</evidence>
<dbReference type="Proteomes" id="UP000765509">
    <property type="component" value="Unassembled WGS sequence"/>
</dbReference>
<proteinExistence type="predicted"/>
<organism evidence="2 3">
    <name type="scientific">Austropuccinia psidii MF-1</name>
    <dbReference type="NCBI Taxonomy" id="1389203"/>
    <lineage>
        <taxon>Eukaryota</taxon>
        <taxon>Fungi</taxon>
        <taxon>Dikarya</taxon>
        <taxon>Basidiomycota</taxon>
        <taxon>Pucciniomycotina</taxon>
        <taxon>Pucciniomycetes</taxon>
        <taxon>Pucciniales</taxon>
        <taxon>Sphaerophragmiaceae</taxon>
        <taxon>Austropuccinia</taxon>
    </lineage>
</organism>
<dbReference type="AlphaFoldDB" id="A0A9Q3DGV8"/>
<gene>
    <name evidence="2" type="ORF">O181_042679</name>
</gene>
<comment type="caution">
    <text evidence="2">The sequence shown here is derived from an EMBL/GenBank/DDBJ whole genome shotgun (WGS) entry which is preliminary data.</text>
</comment>